<dbReference type="Pfam" id="PF00593">
    <property type="entry name" value="TonB_dep_Rec_b-barrel"/>
    <property type="match status" value="1"/>
</dbReference>
<dbReference type="InterPro" id="IPR039426">
    <property type="entry name" value="TonB-dep_rcpt-like"/>
</dbReference>
<dbReference type="Proteomes" id="UP000570514">
    <property type="component" value="Unassembled WGS sequence"/>
</dbReference>
<name>A0A846N2G5_9PROT</name>
<evidence type="ECO:0000256" key="8">
    <source>
        <dbReference type="ARBA" id="ARBA00023065"/>
    </source>
</evidence>
<evidence type="ECO:0000256" key="12">
    <source>
        <dbReference type="PROSITE-ProRule" id="PRU01360"/>
    </source>
</evidence>
<proteinExistence type="inferred from homology"/>
<dbReference type="InterPro" id="IPR000531">
    <property type="entry name" value="Beta-barrel_TonB"/>
</dbReference>
<reference evidence="18 19" key="1">
    <citation type="submission" date="2020-03" db="EMBL/GenBank/DDBJ databases">
        <title>Genomic Encyclopedia of Type Strains, Phase IV (KMG-IV): sequencing the most valuable type-strain genomes for metagenomic binning, comparative biology and taxonomic classification.</title>
        <authorList>
            <person name="Goeker M."/>
        </authorList>
    </citation>
    <scope>NUCLEOTIDE SEQUENCE [LARGE SCALE GENOMIC DNA]</scope>
    <source>
        <strain evidence="18 19">DSM 19867</strain>
    </source>
</reference>
<dbReference type="InterPro" id="IPR010916">
    <property type="entry name" value="TonB_box_CS"/>
</dbReference>
<evidence type="ECO:0000256" key="7">
    <source>
        <dbReference type="ARBA" id="ARBA00023004"/>
    </source>
</evidence>
<keyword evidence="2 12" id="KW-0813">Transport</keyword>
<comment type="caution">
    <text evidence="18">The sequence shown here is derived from an EMBL/GenBank/DDBJ whole genome shotgun (WGS) entry which is preliminary data.</text>
</comment>
<evidence type="ECO:0000256" key="6">
    <source>
        <dbReference type="ARBA" id="ARBA00022729"/>
    </source>
</evidence>
<dbReference type="GO" id="GO:0009279">
    <property type="term" value="C:cell outer membrane"/>
    <property type="evidence" value="ECO:0007669"/>
    <property type="project" value="UniProtKB-SubCell"/>
</dbReference>
<keyword evidence="8" id="KW-0406">Ion transport</keyword>
<accession>A0A846N2G5</accession>
<dbReference type="InterPro" id="IPR036942">
    <property type="entry name" value="Beta-barrel_TonB_sf"/>
</dbReference>
<dbReference type="EMBL" id="JAASRM010000001">
    <property type="protein sequence ID" value="NIK89699.1"/>
    <property type="molecule type" value="Genomic_DNA"/>
</dbReference>
<evidence type="ECO:0000256" key="10">
    <source>
        <dbReference type="ARBA" id="ARBA00023136"/>
    </source>
</evidence>
<evidence type="ECO:0000256" key="1">
    <source>
        <dbReference type="ARBA" id="ARBA00004571"/>
    </source>
</evidence>
<dbReference type="Pfam" id="PF07715">
    <property type="entry name" value="Plug"/>
    <property type="match status" value="1"/>
</dbReference>
<keyword evidence="10 12" id="KW-0472">Membrane</keyword>
<dbReference type="InterPro" id="IPR012910">
    <property type="entry name" value="Plug_dom"/>
</dbReference>
<keyword evidence="18" id="KW-0675">Receptor</keyword>
<evidence type="ECO:0000256" key="3">
    <source>
        <dbReference type="ARBA" id="ARBA00022452"/>
    </source>
</evidence>
<evidence type="ECO:0000256" key="4">
    <source>
        <dbReference type="ARBA" id="ARBA00022496"/>
    </source>
</evidence>
<dbReference type="GO" id="GO:0015344">
    <property type="term" value="F:siderophore uptake transmembrane transporter activity"/>
    <property type="evidence" value="ECO:0007669"/>
    <property type="project" value="TreeGrafter"/>
</dbReference>
<keyword evidence="19" id="KW-1185">Reference proteome</keyword>
<keyword evidence="11 12" id="KW-0998">Cell outer membrane</keyword>
<keyword evidence="5 12" id="KW-0812">Transmembrane</keyword>
<feature type="signal peptide" evidence="15">
    <location>
        <begin position="1"/>
        <end position="30"/>
    </location>
</feature>
<feature type="domain" description="TonB-dependent receptor-like beta-barrel" evidence="16">
    <location>
        <begin position="350"/>
        <end position="867"/>
    </location>
</feature>
<dbReference type="SUPFAM" id="SSF56935">
    <property type="entry name" value="Porins"/>
    <property type="match status" value="1"/>
</dbReference>
<dbReference type="PANTHER" id="PTHR32552:SF81">
    <property type="entry name" value="TONB-DEPENDENT OUTER MEMBRANE RECEPTOR"/>
    <property type="match status" value="1"/>
</dbReference>
<dbReference type="Gene3D" id="2.40.170.20">
    <property type="entry name" value="TonB-dependent receptor, beta-barrel domain"/>
    <property type="match status" value="1"/>
</dbReference>
<organism evidence="18 19">
    <name type="scientific">Rhizomicrobium palustre</name>
    <dbReference type="NCBI Taxonomy" id="189966"/>
    <lineage>
        <taxon>Bacteria</taxon>
        <taxon>Pseudomonadati</taxon>
        <taxon>Pseudomonadota</taxon>
        <taxon>Alphaproteobacteria</taxon>
        <taxon>Micropepsales</taxon>
        <taxon>Micropepsaceae</taxon>
        <taxon>Rhizomicrobium</taxon>
    </lineage>
</organism>
<evidence type="ECO:0000256" key="9">
    <source>
        <dbReference type="ARBA" id="ARBA00023077"/>
    </source>
</evidence>
<evidence type="ECO:0000256" key="11">
    <source>
        <dbReference type="ARBA" id="ARBA00023237"/>
    </source>
</evidence>
<dbReference type="PROSITE" id="PS00430">
    <property type="entry name" value="TONB_DEPENDENT_REC_1"/>
    <property type="match status" value="1"/>
</dbReference>
<dbReference type="AlphaFoldDB" id="A0A846N2G5"/>
<sequence length="914" mass="99798">MKVTTKLFGSVCPVAILALPFAFSLTPAFAQSTGTQDVETVTVTGTRMNLNGLMNAAPVAKEKSVITSDFLKTQTAGQTIFQALNFMPGVNFTNNDPYGTSGGSIRMHGQDGNHISLTLDGMPLNDTGNYAIYTNQMLDSEVVDRISALQGATDVDSPTAAATGGVIAITSDKPHDEFGGEAVVSFGEFNSQRYFGRIDTGAFGPFGTTAFGSFSYQSNDKFKGAGYLKKIQGNLKIYQDMGDLGWFSLAGHWNVNRNNNIYSPYYTPDTTGFDPKVASQIEVIKNPNGGGYIANPLFANSSSSYSADGWDRDYTNQCVYNRVQTPAQIANKNAPADNTSPAAAPKAGVADYTMTTCGNYYKTRINPSDTGNIRFSSLWRLLPGLTATLDANFQYTLATGGTTTNNLSETDSKLIGTTVKAATPATTTTPFGCIAGVGCDLNGDGDVKDTVEVQSPSVTNTRRYGLSSSLIYRLTDTQTFQVAYTLDWGLHRQTGRNGLINGLNGFYNPFGPVANDGAQAVISADGTPVRYRDRKSYAVMNQIGFDWEGDWLDGMVQTTVGFRNPWFERRLNQYCYEQAGSSTAFCTTQTMGYYNAALNYYTVSATPGAKDTKYVGPSDGSGKTNSNFNLQSTLRYSKFLPHLGLTFAPLGKEHQFFTTYTQELAAPRTDNLYTATNSVTTDATTPFRFTAGTKPETSTTYQIGYRYLGEDLQAALILWNSQVHNRIVSSYEISTNTYFDHNVKGVNFSGFDFESNYKATEDLTLYANVGYVRARITENIAVGGGFANTLNKQLSETPKWSMSGRASYDITKWWNIGVGAKYVGRRNQTEDNNAFVPDYYTVNLDSKFDLDDVGLTNSDLRFNVDNLFNKHYFGSMSNYTCWTPGTTPTSGCTSIPYANIGNPRTFSTALTLRY</sequence>
<keyword evidence="7" id="KW-0408">Iron</keyword>
<protein>
    <submittedName>
        <fullName evidence="18">Iron complex outermembrane receptor protein</fullName>
    </submittedName>
</protein>
<dbReference type="RefSeq" id="WP_167083763.1">
    <property type="nucleotide sequence ID" value="NZ_BAAADC010000001.1"/>
</dbReference>
<evidence type="ECO:0000256" key="2">
    <source>
        <dbReference type="ARBA" id="ARBA00022448"/>
    </source>
</evidence>
<comment type="similarity">
    <text evidence="12 14">Belongs to the TonB-dependent receptor family.</text>
</comment>
<evidence type="ECO:0000256" key="15">
    <source>
        <dbReference type="SAM" id="SignalP"/>
    </source>
</evidence>
<dbReference type="PROSITE" id="PS52016">
    <property type="entry name" value="TONB_DEPENDENT_REC_3"/>
    <property type="match status" value="1"/>
</dbReference>
<feature type="short sequence motif" description="TonB box" evidence="13">
    <location>
        <begin position="40"/>
        <end position="46"/>
    </location>
</feature>
<dbReference type="InterPro" id="IPR037066">
    <property type="entry name" value="Plug_dom_sf"/>
</dbReference>
<gene>
    <name evidence="18" type="ORF">FHS83_003017</name>
</gene>
<evidence type="ECO:0000313" key="18">
    <source>
        <dbReference type="EMBL" id="NIK89699.1"/>
    </source>
</evidence>
<dbReference type="PANTHER" id="PTHR32552">
    <property type="entry name" value="FERRICHROME IRON RECEPTOR-RELATED"/>
    <property type="match status" value="1"/>
</dbReference>
<comment type="subcellular location">
    <subcellularLocation>
        <location evidence="1 12">Cell outer membrane</location>
        <topology evidence="1 12">Multi-pass membrane protein</topology>
    </subcellularLocation>
</comment>
<feature type="chain" id="PRO_5032847500" evidence="15">
    <location>
        <begin position="31"/>
        <end position="914"/>
    </location>
</feature>
<evidence type="ECO:0000256" key="14">
    <source>
        <dbReference type="RuleBase" id="RU003357"/>
    </source>
</evidence>
<evidence type="ECO:0000313" key="19">
    <source>
        <dbReference type="Proteomes" id="UP000570514"/>
    </source>
</evidence>
<evidence type="ECO:0000259" key="16">
    <source>
        <dbReference type="Pfam" id="PF00593"/>
    </source>
</evidence>
<dbReference type="Gene3D" id="2.170.130.10">
    <property type="entry name" value="TonB-dependent receptor, plug domain"/>
    <property type="match status" value="1"/>
</dbReference>
<evidence type="ECO:0000256" key="13">
    <source>
        <dbReference type="PROSITE-ProRule" id="PRU10143"/>
    </source>
</evidence>
<keyword evidence="9 13" id="KW-0798">TonB box</keyword>
<keyword evidence="3 12" id="KW-1134">Transmembrane beta strand</keyword>
<evidence type="ECO:0000259" key="17">
    <source>
        <dbReference type="Pfam" id="PF07715"/>
    </source>
</evidence>
<keyword evidence="6 15" id="KW-0732">Signal</keyword>
<keyword evidence="4" id="KW-0410">Iron transport</keyword>
<feature type="domain" description="TonB-dependent receptor plug" evidence="17">
    <location>
        <begin position="62"/>
        <end position="164"/>
    </location>
</feature>
<evidence type="ECO:0000256" key="5">
    <source>
        <dbReference type="ARBA" id="ARBA00022692"/>
    </source>
</evidence>